<dbReference type="AlphaFoldDB" id="A0A7J5AYY1"/>
<evidence type="ECO:0000259" key="11">
    <source>
        <dbReference type="PROSITE" id="PS50893"/>
    </source>
</evidence>
<accession>A0A7J5AYY1</accession>
<dbReference type="InterPro" id="IPR003439">
    <property type="entry name" value="ABC_transporter-like_ATP-bd"/>
</dbReference>
<dbReference type="PROSITE" id="PS00211">
    <property type="entry name" value="ABC_TRANSPORTER_1"/>
    <property type="match status" value="1"/>
</dbReference>
<comment type="caution">
    <text evidence="12">The sequence shown here is derived from an EMBL/GenBank/DDBJ whole genome shotgun (WGS) entry which is preliminary data.</text>
</comment>
<evidence type="ECO:0000256" key="9">
    <source>
        <dbReference type="ARBA" id="ARBA00023136"/>
    </source>
</evidence>
<comment type="subcellular location">
    <subcellularLocation>
        <location evidence="1">Cell membrane</location>
        <topology evidence="1">Peripheral membrane protein</topology>
    </subcellularLocation>
</comment>
<keyword evidence="13" id="KW-1185">Reference proteome</keyword>
<dbReference type="Proteomes" id="UP000490386">
    <property type="component" value="Unassembled WGS sequence"/>
</dbReference>
<evidence type="ECO:0000256" key="5">
    <source>
        <dbReference type="ARBA" id="ARBA00022741"/>
    </source>
</evidence>
<dbReference type="GO" id="GO:0005524">
    <property type="term" value="F:ATP binding"/>
    <property type="evidence" value="ECO:0007669"/>
    <property type="project" value="UniProtKB-KW"/>
</dbReference>
<keyword evidence="5" id="KW-0547">Nucleotide-binding</keyword>
<feature type="domain" description="ABC transporter" evidence="11">
    <location>
        <begin position="24"/>
        <end position="260"/>
    </location>
</feature>
<evidence type="ECO:0000256" key="7">
    <source>
        <dbReference type="ARBA" id="ARBA00023004"/>
    </source>
</evidence>
<protein>
    <submittedName>
        <fullName evidence="12">ABC transporter ATP-binding protein</fullName>
    </submittedName>
</protein>
<keyword evidence="2" id="KW-0813">Transport</keyword>
<dbReference type="FunFam" id="3.40.50.300:FF:000134">
    <property type="entry name" value="Iron-enterobactin ABC transporter ATP-binding protein"/>
    <property type="match status" value="1"/>
</dbReference>
<keyword evidence="4" id="KW-0410">Iron transport</keyword>
<evidence type="ECO:0000313" key="12">
    <source>
        <dbReference type="EMBL" id="KAB1636737.1"/>
    </source>
</evidence>
<name>A0A7J5AYY1_9MICO</name>
<dbReference type="SUPFAM" id="SSF52540">
    <property type="entry name" value="P-loop containing nucleoside triphosphate hydrolases"/>
    <property type="match status" value="1"/>
</dbReference>
<evidence type="ECO:0000313" key="13">
    <source>
        <dbReference type="Proteomes" id="UP000490386"/>
    </source>
</evidence>
<evidence type="ECO:0000256" key="8">
    <source>
        <dbReference type="ARBA" id="ARBA00023065"/>
    </source>
</evidence>
<dbReference type="GO" id="GO:0016887">
    <property type="term" value="F:ATP hydrolysis activity"/>
    <property type="evidence" value="ECO:0007669"/>
    <property type="project" value="InterPro"/>
</dbReference>
<proteinExistence type="predicted"/>
<evidence type="ECO:0000256" key="6">
    <source>
        <dbReference type="ARBA" id="ARBA00022840"/>
    </source>
</evidence>
<dbReference type="Pfam" id="PF00005">
    <property type="entry name" value="ABC_tran"/>
    <property type="match status" value="1"/>
</dbReference>
<gene>
    <name evidence="12" type="ORF">F8O03_14260</name>
</gene>
<keyword evidence="8" id="KW-0406">Ion transport</keyword>
<keyword evidence="7" id="KW-0408">Iron</keyword>
<keyword evidence="9" id="KW-0472">Membrane</keyword>
<dbReference type="InterPro" id="IPR003593">
    <property type="entry name" value="AAA+_ATPase"/>
</dbReference>
<evidence type="ECO:0000256" key="4">
    <source>
        <dbReference type="ARBA" id="ARBA00022496"/>
    </source>
</evidence>
<evidence type="ECO:0000256" key="3">
    <source>
        <dbReference type="ARBA" id="ARBA00022475"/>
    </source>
</evidence>
<dbReference type="InterPro" id="IPR051535">
    <property type="entry name" value="Siderophore_ABC-ATPase"/>
</dbReference>
<sequence length="288" mass="30500">MTGDDSALAPTVDPSATTGPGPRLSARGLSAGYPGRTVIEGLDLDITPGRITMIIGANACGKSTLLGVLARLTAPLAGSVRLDDIDVATIPRRRFAQTVGMLPQHPTAPDGLTVAELVSRGRHPHRGLFDRWGQADTKHVDEAMRRTGVAELADRPVGDLSGGQRQRVWIAMSLAQNPEVLLLDEPTTFLDLSHQLEVLDLLVSLNRREGTTIVVVLHELNLAARYADELIVMRDGRIVAGGAPTDVLTKEVVADAFALDALVMPDPLTKTPLIVPVPGGAHTGNEPA</sequence>
<dbReference type="PROSITE" id="PS50893">
    <property type="entry name" value="ABC_TRANSPORTER_2"/>
    <property type="match status" value="1"/>
</dbReference>
<dbReference type="Gene3D" id="3.40.50.300">
    <property type="entry name" value="P-loop containing nucleotide triphosphate hydrolases"/>
    <property type="match status" value="1"/>
</dbReference>
<evidence type="ECO:0000256" key="1">
    <source>
        <dbReference type="ARBA" id="ARBA00004202"/>
    </source>
</evidence>
<dbReference type="SMART" id="SM00382">
    <property type="entry name" value="AAA"/>
    <property type="match status" value="1"/>
</dbReference>
<feature type="region of interest" description="Disordered" evidence="10">
    <location>
        <begin position="1"/>
        <end position="29"/>
    </location>
</feature>
<dbReference type="InterPro" id="IPR017871">
    <property type="entry name" value="ABC_transporter-like_CS"/>
</dbReference>
<keyword evidence="3" id="KW-1003">Cell membrane</keyword>
<dbReference type="OrthoDB" id="5296765at2"/>
<dbReference type="PANTHER" id="PTHR42771">
    <property type="entry name" value="IRON(3+)-HYDROXAMATE IMPORT ATP-BINDING PROTEIN FHUC"/>
    <property type="match status" value="1"/>
</dbReference>
<keyword evidence="6 12" id="KW-0067">ATP-binding</keyword>
<dbReference type="InterPro" id="IPR027417">
    <property type="entry name" value="P-loop_NTPase"/>
</dbReference>
<dbReference type="CDD" id="cd03214">
    <property type="entry name" value="ABC_Iron-Siderophores_B12_Hemin"/>
    <property type="match status" value="1"/>
</dbReference>
<evidence type="ECO:0000256" key="10">
    <source>
        <dbReference type="SAM" id="MobiDB-lite"/>
    </source>
</evidence>
<dbReference type="PANTHER" id="PTHR42771:SF2">
    <property type="entry name" value="IRON(3+)-HYDROXAMATE IMPORT ATP-BINDING PROTEIN FHUC"/>
    <property type="match status" value="1"/>
</dbReference>
<dbReference type="GO" id="GO:0005886">
    <property type="term" value="C:plasma membrane"/>
    <property type="evidence" value="ECO:0007669"/>
    <property type="project" value="UniProtKB-SubCell"/>
</dbReference>
<evidence type="ECO:0000256" key="2">
    <source>
        <dbReference type="ARBA" id="ARBA00022448"/>
    </source>
</evidence>
<organism evidence="12 13">
    <name type="scientific">Pseudoclavibacter terrae</name>
    <dbReference type="NCBI Taxonomy" id="1530195"/>
    <lineage>
        <taxon>Bacteria</taxon>
        <taxon>Bacillati</taxon>
        <taxon>Actinomycetota</taxon>
        <taxon>Actinomycetes</taxon>
        <taxon>Micrococcales</taxon>
        <taxon>Microbacteriaceae</taxon>
        <taxon>Pseudoclavibacter</taxon>
    </lineage>
</organism>
<dbReference type="EMBL" id="WBJX01000005">
    <property type="protein sequence ID" value="KAB1636737.1"/>
    <property type="molecule type" value="Genomic_DNA"/>
</dbReference>
<reference evidence="12 13" key="1">
    <citation type="submission" date="2019-09" db="EMBL/GenBank/DDBJ databases">
        <title>Phylogeny of genus Pseudoclavibacter and closely related genus.</title>
        <authorList>
            <person name="Li Y."/>
        </authorList>
    </citation>
    <scope>NUCLEOTIDE SEQUENCE [LARGE SCALE GENOMIC DNA]</scope>
    <source>
        <strain evidence="12 13">THG-MD12</strain>
    </source>
</reference>
<dbReference type="GO" id="GO:0006826">
    <property type="term" value="P:iron ion transport"/>
    <property type="evidence" value="ECO:0007669"/>
    <property type="project" value="UniProtKB-KW"/>
</dbReference>